<dbReference type="Gene3D" id="2.60.40.1120">
    <property type="entry name" value="Carboxypeptidase-like, regulatory domain"/>
    <property type="match status" value="1"/>
</dbReference>
<name>A0ABU3L4I7_9FLAO</name>
<evidence type="ECO:0000256" key="1">
    <source>
        <dbReference type="SAM" id="SignalP"/>
    </source>
</evidence>
<evidence type="ECO:0000313" key="2">
    <source>
        <dbReference type="EMBL" id="MDT7828298.1"/>
    </source>
</evidence>
<dbReference type="RefSeq" id="WP_314013541.1">
    <property type="nucleotide sequence ID" value="NZ_JAVTTP010000001.1"/>
</dbReference>
<evidence type="ECO:0000313" key="3">
    <source>
        <dbReference type="Proteomes" id="UP001250656"/>
    </source>
</evidence>
<organism evidence="2 3">
    <name type="scientific">Pricia mediterranea</name>
    <dbReference type="NCBI Taxonomy" id="3076079"/>
    <lineage>
        <taxon>Bacteria</taxon>
        <taxon>Pseudomonadati</taxon>
        <taxon>Bacteroidota</taxon>
        <taxon>Flavobacteriia</taxon>
        <taxon>Flavobacteriales</taxon>
        <taxon>Flavobacteriaceae</taxon>
        <taxon>Pricia</taxon>
    </lineage>
</organism>
<dbReference type="InterPro" id="IPR008969">
    <property type="entry name" value="CarboxyPept-like_regulatory"/>
</dbReference>
<gene>
    <name evidence="2" type="ORF">RQM65_06450</name>
</gene>
<proteinExistence type="predicted"/>
<protein>
    <submittedName>
        <fullName evidence="2">Carboxypeptidase-like regulatory domain-containing protein</fullName>
    </submittedName>
</protein>
<comment type="caution">
    <text evidence="2">The sequence shown here is derived from an EMBL/GenBank/DDBJ whole genome shotgun (WGS) entry which is preliminary data.</text>
</comment>
<keyword evidence="1" id="KW-0732">Signal</keyword>
<dbReference type="EMBL" id="JAVTTP010000001">
    <property type="protein sequence ID" value="MDT7828298.1"/>
    <property type="molecule type" value="Genomic_DNA"/>
</dbReference>
<dbReference type="SUPFAM" id="SSF49464">
    <property type="entry name" value="Carboxypeptidase regulatory domain-like"/>
    <property type="match status" value="1"/>
</dbReference>
<feature type="chain" id="PRO_5045725252" evidence="1">
    <location>
        <begin position="22"/>
        <end position="108"/>
    </location>
</feature>
<accession>A0ABU3L4I7</accession>
<feature type="signal peptide" evidence="1">
    <location>
        <begin position="1"/>
        <end position="21"/>
    </location>
</feature>
<dbReference type="Pfam" id="PF13715">
    <property type="entry name" value="CarbopepD_reg_2"/>
    <property type="match status" value="1"/>
</dbReference>
<sequence>MKNFIFLLSVMAFSISGIAQTSISGTVLEKETDQPLPGVSVLVKGTTKGTTTDFDGRYALDDIANDAVLQFSYLGFKTLEVAVTGQNTINASLETDAEQMDEVVVTAY</sequence>
<keyword evidence="3" id="KW-1185">Reference proteome</keyword>
<dbReference type="Proteomes" id="UP001250656">
    <property type="component" value="Unassembled WGS sequence"/>
</dbReference>
<reference evidence="2 3" key="1">
    <citation type="submission" date="2023-09" db="EMBL/GenBank/DDBJ databases">
        <title>Novel taxa isolated from Blanes Bay.</title>
        <authorList>
            <person name="Rey-Velasco X."/>
            <person name="Lucena T."/>
        </authorList>
    </citation>
    <scope>NUCLEOTIDE SEQUENCE [LARGE SCALE GENOMIC DNA]</scope>
    <source>
        <strain evidence="2 3">S334</strain>
    </source>
</reference>